<dbReference type="Pfam" id="PF00293">
    <property type="entry name" value="NUDIX"/>
    <property type="match status" value="1"/>
</dbReference>
<organism evidence="3 4">
    <name type="scientific">Viridibacillus arvi</name>
    <dbReference type="NCBI Taxonomy" id="263475"/>
    <lineage>
        <taxon>Bacteria</taxon>
        <taxon>Bacillati</taxon>
        <taxon>Bacillota</taxon>
        <taxon>Bacilli</taxon>
        <taxon>Bacillales</taxon>
        <taxon>Caryophanaceae</taxon>
        <taxon>Viridibacillus</taxon>
    </lineage>
</organism>
<evidence type="ECO:0000259" key="2">
    <source>
        <dbReference type="PROSITE" id="PS51462"/>
    </source>
</evidence>
<feature type="domain" description="Nudix hydrolase" evidence="2">
    <location>
        <begin position="18"/>
        <end position="145"/>
    </location>
</feature>
<dbReference type="SUPFAM" id="SSF55811">
    <property type="entry name" value="Nudix"/>
    <property type="match status" value="1"/>
</dbReference>
<dbReference type="InterPro" id="IPR000086">
    <property type="entry name" value="NUDIX_hydrolase_dom"/>
</dbReference>
<reference evidence="4" key="1">
    <citation type="submission" date="2015-08" db="EMBL/GenBank/DDBJ databases">
        <title>Fjat-10028 dsm 16317.</title>
        <authorList>
            <person name="Liu B."/>
            <person name="Wang J."/>
            <person name="Zhu Y."/>
            <person name="Liu G."/>
            <person name="Chen Q."/>
            <person name="Chen Z."/>
            <person name="Lan J."/>
            <person name="Che J."/>
            <person name="Ge C."/>
            <person name="Shi H."/>
            <person name="Pan Z."/>
            <person name="Liu X."/>
        </authorList>
    </citation>
    <scope>NUCLEOTIDE SEQUENCE [LARGE SCALE GENOMIC DNA]</scope>
    <source>
        <strain evidence="4">DSM 16317</strain>
    </source>
</reference>
<evidence type="ECO:0000313" key="3">
    <source>
        <dbReference type="EMBL" id="KOO49896.1"/>
    </source>
</evidence>
<keyword evidence="1 3" id="KW-0378">Hydrolase</keyword>
<accession>A0A0M0LFZ3</accession>
<dbReference type="OrthoDB" id="2890244at2"/>
<dbReference type="PATRIC" id="fig|263475.3.peg.4568"/>
<dbReference type="Gene3D" id="3.90.79.10">
    <property type="entry name" value="Nucleoside Triphosphate Pyrophosphohydrolase"/>
    <property type="match status" value="1"/>
</dbReference>
<name>A0A0M0LFZ3_9BACL</name>
<dbReference type="Proteomes" id="UP000036867">
    <property type="component" value="Unassembled WGS sequence"/>
</dbReference>
<dbReference type="PROSITE" id="PS00893">
    <property type="entry name" value="NUDIX_BOX"/>
    <property type="match status" value="1"/>
</dbReference>
<proteinExistence type="predicted"/>
<keyword evidence="4" id="KW-1185">Reference proteome</keyword>
<dbReference type="AlphaFoldDB" id="A0A0M0LFZ3"/>
<dbReference type="GeneID" id="301137678"/>
<sequence>MKWGTDYVKYIIDLPEDKRIAGVHCIPITENGTIVMAWDKEEKLLTTIGGRIEENESIDEALEREAMEEVGMILNSKRIPFASWYWQASDTYTVWFLVKAVKFLPYTFDFEKSGYVISNFETAKQIISKVELGNESRIQILDIAKERAIELDWLR</sequence>
<protein>
    <submittedName>
        <fullName evidence="3">NUDIX hydrolase</fullName>
    </submittedName>
</protein>
<dbReference type="STRING" id="263475.AMD00_16415"/>
<dbReference type="EMBL" id="LILB01000005">
    <property type="protein sequence ID" value="KOO49896.1"/>
    <property type="molecule type" value="Genomic_DNA"/>
</dbReference>
<gene>
    <name evidence="3" type="ORF">AMD00_16415</name>
</gene>
<dbReference type="GO" id="GO:0016787">
    <property type="term" value="F:hydrolase activity"/>
    <property type="evidence" value="ECO:0007669"/>
    <property type="project" value="UniProtKB-KW"/>
</dbReference>
<dbReference type="CDD" id="cd02883">
    <property type="entry name" value="NUDIX_Hydrolase"/>
    <property type="match status" value="1"/>
</dbReference>
<dbReference type="InterPro" id="IPR020084">
    <property type="entry name" value="NUDIX_hydrolase_CS"/>
</dbReference>
<dbReference type="InterPro" id="IPR015797">
    <property type="entry name" value="NUDIX_hydrolase-like_dom_sf"/>
</dbReference>
<evidence type="ECO:0000313" key="4">
    <source>
        <dbReference type="Proteomes" id="UP000036867"/>
    </source>
</evidence>
<dbReference type="RefSeq" id="WP_053418070.1">
    <property type="nucleotide sequence ID" value="NZ_LILB01000005.1"/>
</dbReference>
<dbReference type="PROSITE" id="PS51462">
    <property type="entry name" value="NUDIX"/>
    <property type="match status" value="1"/>
</dbReference>
<comment type="caution">
    <text evidence="3">The sequence shown here is derived from an EMBL/GenBank/DDBJ whole genome shotgun (WGS) entry which is preliminary data.</text>
</comment>
<evidence type="ECO:0000256" key="1">
    <source>
        <dbReference type="ARBA" id="ARBA00022801"/>
    </source>
</evidence>